<dbReference type="OrthoDB" id="9800876at2"/>
<name>A0A443K380_9RHOB</name>
<dbReference type="Proteomes" id="UP000285295">
    <property type="component" value="Unassembled WGS sequence"/>
</dbReference>
<evidence type="ECO:0000313" key="2">
    <source>
        <dbReference type="EMBL" id="RWR14483.1"/>
    </source>
</evidence>
<dbReference type="EMBL" id="SAUW01000003">
    <property type="protein sequence ID" value="RWR14483.1"/>
    <property type="molecule type" value="Genomic_DNA"/>
</dbReference>
<reference evidence="4 5" key="2">
    <citation type="submission" date="2019-01" db="EMBL/GenBank/DDBJ databases">
        <authorList>
            <person name="Li Y."/>
        </authorList>
    </citation>
    <scope>NUCLEOTIDE SEQUENCE [LARGE SCALE GENOMIC DNA]</scope>
    <source>
        <strain evidence="2 5">2D-5</strain>
        <strain evidence="3 4">D19-10-3-21</strain>
    </source>
</reference>
<evidence type="ECO:0000313" key="3">
    <source>
        <dbReference type="EMBL" id="RWR27153.1"/>
    </source>
</evidence>
<dbReference type="GO" id="GO:0007165">
    <property type="term" value="P:signal transduction"/>
    <property type="evidence" value="ECO:0007669"/>
    <property type="project" value="InterPro"/>
</dbReference>
<evidence type="ECO:0000313" key="5">
    <source>
        <dbReference type="Proteomes" id="UP000285710"/>
    </source>
</evidence>
<protein>
    <recommendedName>
        <fullName evidence="1">Rho-GAP domain-containing protein</fullName>
    </recommendedName>
</protein>
<dbReference type="RefSeq" id="WP_128238385.1">
    <property type="nucleotide sequence ID" value="NZ_SAUW01000003.1"/>
</dbReference>
<gene>
    <name evidence="3" type="ORF">D2T31_17915</name>
    <name evidence="2" type="ORF">D2T33_04585</name>
</gene>
<sequence>MMTETDILTRIDRLTHDRLTLCVTRSWVRPRRSQQGVVYDDTDLARLRLIVELTEDMAVNDEAVPLILNLIDEVTTLRRGMRTVEGALRAEGLGERLLARITAMRDDGRE</sequence>
<dbReference type="EMBL" id="SAUX01000024">
    <property type="protein sequence ID" value="RWR27153.1"/>
    <property type="molecule type" value="Genomic_DNA"/>
</dbReference>
<keyword evidence="5" id="KW-1185">Reference proteome</keyword>
<proteinExistence type="predicted"/>
<comment type="caution">
    <text evidence="3">The sequence shown here is derived from an EMBL/GenBank/DDBJ whole genome shotgun (WGS) entry which is preliminary data.</text>
</comment>
<feature type="domain" description="Rho-GAP" evidence="1">
    <location>
        <begin position="51"/>
        <end position="110"/>
    </location>
</feature>
<dbReference type="Gene3D" id="1.10.1660.10">
    <property type="match status" value="1"/>
</dbReference>
<dbReference type="PROSITE" id="PS50238">
    <property type="entry name" value="RHOGAP"/>
    <property type="match status" value="1"/>
</dbReference>
<reference evidence="4 5" key="1">
    <citation type="submission" date="2019-01" db="EMBL/GenBank/DDBJ databases">
        <title>Sinorhodobacter populi sp. nov. isolated from the symptomatic bark tissue of Populus euramericana canker.</title>
        <authorList>
            <person name="Xu G."/>
        </authorList>
    </citation>
    <scope>NUCLEOTIDE SEQUENCE [LARGE SCALE GENOMIC DNA]</scope>
    <source>
        <strain evidence="2 5">2D-5</strain>
        <strain evidence="3 4">D19-10-3-21</strain>
    </source>
</reference>
<accession>A0A443J281</accession>
<organism evidence="3 4">
    <name type="scientific">Paenirhodobacter populi</name>
    <dbReference type="NCBI Taxonomy" id="2306993"/>
    <lineage>
        <taxon>Bacteria</taxon>
        <taxon>Pseudomonadati</taxon>
        <taxon>Pseudomonadota</taxon>
        <taxon>Alphaproteobacteria</taxon>
        <taxon>Rhodobacterales</taxon>
        <taxon>Rhodobacter group</taxon>
        <taxon>Paenirhodobacter</taxon>
    </lineage>
</organism>
<dbReference type="InterPro" id="IPR000198">
    <property type="entry name" value="RhoGAP_dom"/>
</dbReference>
<dbReference type="AlphaFoldDB" id="A0A443K380"/>
<accession>A0A443K380</accession>
<evidence type="ECO:0000313" key="4">
    <source>
        <dbReference type="Proteomes" id="UP000285295"/>
    </source>
</evidence>
<dbReference type="Proteomes" id="UP000285710">
    <property type="component" value="Unassembled WGS sequence"/>
</dbReference>
<dbReference type="Pfam" id="PF13591">
    <property type="entry name" value="MerR_2"/>
    <property type="match status" value="1"/>
</dbReference>
<evidence type="ECO:0000259" key="1">
    <source>
        <dbReference type="PROSITE" id="PS50238"/>
    </source>
</evidence>